<keyword evidence="3" id="KW-0597">Phosphoprotein</keyword>
<comment type="subcellular location">
    <subcellularLocation>
        <location evidence="1">Nucleus</location>
    </subcellularLocation>
</comment>
<keyword evidence="4" id="KW-0540">Nuclease</keyword>
<evidence type="ECO:0000256" key="1">
    <source>
        <dbReference type="ARBA" id="ARBA00004123"/>
    </source>
</evidence>
<comment type="function">
    <text evidence="9">Component of the 9-1-1 cell-cycle checkpoint response complex that plays a major role in DNA repair. The 9-1-1 complex is recruited to DNA lesion upon damage by the RAD17-replication factor C (RFC) clamp loader complex. Acts then as a sliding clamp platform on DNA for several proteins involved in long-patch base excision repair (LP-BER). The 9-1-1 complex stimulates DNA polymerase beta (POLB) activity by increasing its affinity for the 3'-OH end of the primer-template and stabilizes POLB to those sites where LP-BER proceeds; endonuclease FEN1 cleavage activity on substrates with double, nick, or gap flaps of distinct sequences and lengths; and DNA ligase I (LIG1) on long-patch base excision repair substrates. The 9-1-1 complex is necessary for the recruitment of RHNO1 to sites of double-stranded breaks (DSB) occurring during the S phase. RAD9A possesses 3'-&gt;5' double stranded DNA exonuclease activity.</text>
</comment>
<dbReference type="FunFam" id="3.70.10.10:FF:000005">
    <property type="entry name" value="Cell cycle checkpoint control protein"/>
    <property type="match status" value="1"/>
</dbReference>
<evidence type="ECO:0000313" key="12">
    <source>
        <dbReference type="EMBL" id="CAB4023907.1"/>
    </source>
</evidence>
<dbReference type="AlphaFoldDB" id="A0A7D9J7R5"/>
<keyword evidence="13" id="KW-1185">Reference proteome</keyword>
<dbReference type="PANTHER" id="PTHR15237">
    <property type="entry name" value="DNA REPAIR PROTEIN RAD9"/>
    <property type="match status" value="1"/>
</dbReference>
<evidence type="ECO:0000256" key="5">
    <source>
        <dbReference type="ARBA" id="ARBA00022763"/>
    </source>
</evidence>
<feature type="region of interest" description="Disordered" evidence="11">
    <location>
        <begin position="277"/>
        <end position="303"/>
    </location>
</feature>
<evidence type="ECO:0000256" key="3">
    <source>
        <dbReference type="ARBA" id="ARBA00022553"/>
    </source>
</evidence>
<dbReference type="Gene3D" id="3.70.10.10">
    <property type="match status" value="1"/>
</dbReference>
<proteinExistence type="inferred from homology"/>
<keyword evidence="6" id="KW-0378">Hydrolase</keyword>
<dbReference type="PANTHER" id="PTHR15237:SF0">
    <property type="entry name" value="CELL CYCLE CHECKPOINT CONTROL PROTEIN"/>
    <property type="match status" value="1"/>
</dbReference>
<gene>
    <name evidence="12" type="ORF">PACLA_8A016371</name>
</gene>
<dbReference type="GO" id="GO:0004527">
    <property type="term" value="F:exonuclease activity"/>
    <property type="evidence" value="ECO:0007669"/>
    <property type="project" value="UniProtKB-KW"/>
</dbReference>
<dbReference type="PIRSF" id="PIRSF009303">
    <property type="entry name" value="Cell_cycle_RAD9"/>
    <property type="match status" value="1"/>
</dbReference>
<evidence type="ECO:0000256" key="11">
    <source>
        <dbReference type="SAM" id="MobiDB-lite"/>
    </source>
</evidence>
<sequence>MRCVITGESVRLFARAIHCLAKIGHEIYVEPLKKGLSLRTVNSTRSAYGCFIFMTSFFQTYDDGISDDDNSSNDGLKCKLSVKSCLTVFKSLSTIDRMVDRCSIRMNGQEEELTFLLYCHHGITKTYNLSYQDCESLQAVFTKDFSPNLINVQPRILGEVVTNFQNAQEEISLTVCPQNMVVTNYVDEDEDPAKVINTKMVLVAEEFEKFQIGVDTEITFCLKELKGIIMFADSTDHNLDIHFESAGKPIVFSLASDPTFEANFVLATLIDLPGTQMSEQTNRQNGSQKVSDPKESASPSHSQHMLDNEFDLDAEEDWANDIIAAEEQSVQQTSRRNSGDKHPGFDDFFPFQDGKKASTSSQRRKSNEEHAISVKNIRSPPHSVPSDLACAEMPGSMSVDSEKSPGIAVRSGKNKTVRQKPRGKKHEGKVLVDDEQTQDSIPSTPPSKKFKSMFFSAMSGRKNNTTVEKQSNATVVLVEDSDVESD</sequence>
<evidence type="ECO:0000256" key="10">
    <source>
        <dbReference type="PIRNR" id="PIRNR009303"/>
    </source>
</evidence>
<feature type="compositionally biased region" description="Polar residues" evidence="11">
    <location>
        <begin position="277"/>
        <end position="290"/>
    </location>
</feature>
<dbReference type="Pfam" id="PF04139">
    <property type="entry name" value="Rad9"/>
    <property type="match status" value="1"/>
</dbReference>
<evidence type="ECO:0000256" key="8">
    <source>
        <dbReference type="ARBA" id="ARBA00023242"/>
    </source>
</evidence>
<evidence type="ECO:0000313" key="13">
    <source>
        <dbReference type="Proteomes" id="UP001152795"/>
    </source>
</evidence>
<keyword evidence="8" id="KW-0539">Nucleus</keyword>
<evidence type="ECO:0000256" key="9">
    <source>
        <dbReference type="ARBA" id="ARBA00059283"/>
    </source>
</evidence>
<feature type="compositionally biased region" description="Basic residues" evidence="11">
    <location>
        <begin position="412"/>
        <end position="427"/>
    </location>
</feature>
<evidence type="ECO:0000256" key="7">
    <source>
        <dbReference type="ARBA" id="ARBA00022839"/>
    </source>
</evidence>
<evidence type="ECO:0000256" key="2">
    <source>
        <dbReference type="ARBA" id="ARBA00008494"/>
    </source>
</evidence>
<feature type="region of interest" description="Disordered" evidence="11">
    <location>
        <begin position="328"/>
        <end position="450"/>
    </location>
</feature>
<organism evidence="12 13">
    <name type="scientific">Paramuricea clavata</name>
    <name type="common">Red gorgonian</name>
    <name type="synonym">Violescent sea-whip</name>
    <dbReference type="NCBI Taxonomy" id="317549"/>
    <lineage>
        <taxon>Eukaryota</taxon>
        <taxon>Metazoa</taxon>
        <taxon>Cnidaria</taxon>
        <taxon>Anthozoa</taxon>
        <taxon>Octocorallia</taxon>
        <taxon>Malacalcyonacea</taxon>
        <taxon>Plexauridae</taxon>
        <taxon>Paramuricea</taxon>
    </lineage>
</organism>
<dbReference type="GO" id="GO:0030896">
    <property type="term" value="C:checkpoint clamp complex"/>
    <property type="evidence" value="ECO:0007669"/>
    <property type="project" value="UniProtKB-UniRule"/>
</dbReference>
<dbReference type="GO" id="GO:0031573">
    <property type="term" value="P:mitotic intra-S DNA damage checkpoint signaling"/>
    <property type="evidence" value="ECO:0007669"/>
    <property type="project" value="TreeGrafter"/>
</dbReference>
<dbReference type="InterPro" id="IPR007268">
    <property type="entry name" value="Rad9/Ddc1"/>
</dbReference>
<accession>A0A7D9J7R5</accession>
<protein>
    <recommendedName>
        <fullName evidence="10">Cell cycle checkpoint control protein</fullName>
    </recommendedName>
</protein>
<dbReference type="OrthoDB" id="60092at2759"/>
<dbReference type="GO" id="GO:0071479">
    <property type="term" value="P:cellular response to ionizing radiation"/>
    <property type="evidence" value="ECO:0007669"/>
    <property type="project" value="TreeGrafter"/>
</dbReference>
<dbReference type="Proteomes" id="UP001152795">
    <property type="component" value="Unassembled WGS sequence"/>
</dbReference>
<evidence type="ECO:0000256" key="4">
    <source>
        <dbReference type="ARBA" id="ARBA00022722"/>
    </source>
</evidence>
<dbReference type="SUPFAM" id="SSF55979">
    <property type="entry name" value="DNA clamp"/>
    <property type="match status" value="1"/>
</dbReference>
<reference evidence="12" key="1">
    <citation type="submission" date="2020-04" db="EMBL/GenBank/DDBJ databases">
        <authorList>
            <person name="Alioto T."/>
            <person name="Alioto T."/>
            <person name="Gomez Garrido J."/>
        </authorList>
    </citation>
    <scope>NUCLEOTIDE SEQUENCE</scope>
    <source>
        <strain evidence="12">A484AB</strain>
    </source>
</reference>
<evidence type="ECO:0000256" key="6">
    <source>
        <dbReference type="ARBA" id="ARBA00022801"/>
    </source>
</evidence>
<dbReference type="CDD" id="cd00577">
    <property type="entry name" value="PCNA"/>
    <property type="match status" value="1"/>
</dbReference>
<keyword evidence="5" id="KW-0227">DNA damage</keyword>
<dbReference type="InterPro" id="IPR026584">
    <property type="entry name" value="Rad9"/>
</dbReference>
<dbReference type="EMBL" id="CACRXK020012746">
    <property type="protein sequence ID" value="CAB4023907.1"/>
    <property type="molecule type" value="Genomic_DNA"/>
</dbReference>
<keyword evidence="7" id="KW-0269">Exonuclease</keyword>
<dbReference type="GO" id="GO:0000076">
    <property type="term" value="P:DNA replication checkpoint signaling"/>
    <property type="evidence" value="ECO:0007669"/>
    <property type="project" value="TreeGrafter"/>
</dbReference>
<comment type="caution">
    <text evidence="12">The sequence shown here is derived from an EMBL/GenBank/DDBJ whole genome shotgun (WGS) entry which is preliminary data.</text>
</comment>
<dbReference type="InterPro" id="IPR046938">
    <property type="entry name" value="DNA_clamp_sf"/>
</dbReference>
<name>A0A7D9J7R5_PARCT</name>
<dbReference type="GO" id="GO:0006281">
    <property type="term" value="P:DNA repair"/>
    <property type="evidence" value="ECO:0007669"/>
    <property type="project" value="UniProtKB-UniRule"/>
</dbReference>
<comment type="similarity">
    <text evidence="2 10">Belongs to the rad9 family.</text>
</comment>